<reference evidence="2" key="1">
    <citation type="journal article" date="2017" name="Nat. Microbiol.">
        <title>Global analysis of biosynthetic gene clusters reveals vast potential of secondary metabolite production in Penicillium species.</title>
        <authorList>
            <person name="Nielsen J.C."/>
            <person name="Grijseels S."/>
            <person name="Prigent S."/>
            <person name="Ji B."/>
            <person name="Dainat J."/>
            <person name="Nielsen K.F."/>
            <person name="Frisvad J.C."/>
            <person name="Workman M."/>
            <person name="Nielsen J."/>
        </authorList>
    </citation>
    <scope>NUCLEOTIDE SEQUENCE [LARGE SCALE GENOMIC DNA]</scope>
    <source>
        <strain evidence="2">IBT 13039</strain>
    </source>
</reference>
<dbReference type="OMA" id="RQVRVIQ"/>
<name>A0A1V6Y3R8_PENNA</name>
<protein>
    <submittedName>
        <fullName evidence="1">Uncharacterized protein</fullName>
    </submittedName>
</protein>
<dbReference type="EMBL" id="MOOB01000038">
    <property type="protein sequence ID" value="OQE82015.1"/>
    <property type="molecule type" value="Genomic_DNA"/>
</dbReference>
<proteinExistence type="predicted"/>
<dbReference type="Proteomes" id="UP000191691">
    <property type="component" value="Unassembled WGS sequence"/>
</dbReference>
<organism evidence="1 2">
    <name type="scientific">Penicillium nalgiovense</name>
    <dbReference type="NCBI Taxonomy" id="60175"/>
    <lineage>
        <taxon>Eukaryota</taxon>
        <taxon>Fungi</taxon>
        <taxon>Dikarya</taxon>
        <taxon>Ascomycota</taxon>
        <taxon>Pezizomycotina</taxon>
        <taxon>Eurotiomycetes</taxon>
        <taxon>Eurotiomycetidae</taxon>
        <taxon>Eurotiales</taxon>
        <taxon>Aspergillaceae</taxon>
        <taxon>Penicillium</taxon>
    </lineage>
</organism>
<gene>
    <name evidence="1" type="ORF">PENNAL_c0038G11024</name>
</gene>
<sequence>MPPHNLSSKVWEQWRGLVVNRETPKKLKYTTSDLSPLNIKLVSTNDTAHASWFKPWDRLDKLTLTEPESLNKLPTLDLEADQKLDVPSRQQRYYSVCYELWYAIQDRTDSYADIANFPCTHPGESLSTIRPWSKIDEEDEFYKIDDIRAPGYPFTWGWYPLSLDEFCVRDRGCQKIPYPHLQMAIFSFDCLDDSNILASELSALVQMIGVRSRQPTFSGTPNIAALLISIFGARQVRVIQASYSKGGKEGEPELIVKPGKTTDLASESENENEERMDEIIRWMACSLSFSQTEKT</sequence>
<accession>A0A1V6Y3R8</accession>
<comment type="caution">
    <text evidence="1">The sequence shown here is derived from an EMBL/GenBank/DDBJ whole genome shotgun (WGS) entry which is preliminary data.</text>
</comment>
<evidence type="ECO:0000313" key="1">
    <source>
        <dbReference type="EMBL" id="OQE82015.1"/>
    </source>
</evidence>
<dbReference type="AlphaFoldDB" id="A0A1V6Y3R8"/>
<keyword evidence="2" id="KW-1185">Reference proteome</keyword>
<evidence type="ECO:0000313" key="2">
    <source>
        <dbReference type="Proteomes" id="UP000191691"/>
    </source>
</evidence>